<protein>
    <submittedName>
        <fullName evidence="3">Probable phosphoglycerate mutase</fullName>
    </submittedName>
</protein>
<dbReference type="OrthoDB" id="9781415at2"/>
<dbReference type="Gene3D" id="3.40.50.1240">
    <property type="entry name" value="Phosphoglycerate mutase-like"/>
    <property type="match status" value="1"/>
</dbReference>
<dbReference type="PANTHER" id="PTHR48100">
    <property type="entry name" value="BROAD-SPECIFICITY PHOSPHATASE YOR283W-RELATED"/>
    <property type="match status" value="1"/>
</dbReference>
<feature type="active site" description="Tele-phosphohistidine intermediate" evidence="1">
    <location>
        <position position="10"/>
    </location>
</feature>
<dbReference type="STRING" id="1123285.SAMN05660235_00238"/>
<dbReference type="Pfam" id="PF00300">
    <property type="entry name" value="His_Phos_1"/>
    <property type="match status" value="1"/>
</dbReference>
<dbReference type="PANTHER" id="PTHR48100:SF10">
    <property type="entry name" value="2-CARBOXY-D-ARABINITOL-1-PHOSPHATASE-RELATED"/>
    <property type="match status" value="1"/>
</dbReference>
<evidence type="ECO:0000313" key="4">
    <source>
        <dbReference type="Proteomes" id="UP000243333"/>
    </source>
</evidence>
<proteinExistence type="predicted"/>
<dbReference type="SMART" id="SM00855">
    <property type="entry name" value="PGAM"/>
    <property type="match status" value="1"/>
</dbReference>
<dbReference type="EMBL" id="FNBU01000001">
    <property type="protein sequence ID" value="SDF03354.1"/>
    <property type="molecule type" value="Genomic_DNA"/>
</dbReference>
<dbReference type="InterPro" id="IPR013078">
    <property type="entry name" value="His_Pase_superF_clade-1"/>
</dbReference>
<accession>A0A1G7HSX4</accession>
<name>A0A1G7HSX4_9FIRM</name>
<evidence type="ECO:0000256" key="2">
    <source>
        <dbReference type="PIRSR" id="PIRSR613078-2"/>
    </source>
</evidence>
<sequence length="214" mass="24068">MATRFILVRHGETTWNREGRYQGQIDTPLSDFGKWQGERVAAALKDIPIDACYSSPLSRSYDTAVMCARHHGLAVTADDRLLEINHGEWEGMLASEVAARYPDLLEKWRTTVVDVRMPGGETIVDVRDRAMAAFRDYAARHAGQTVLVVAHDAVNKAVLCSILDIDLSHFWQVKQDNTCINVFEYQDNGCWRLVLMNSTAHLGFLFSGIEQKGL</sequence>
<reference evidence="4" key="1">
    <citation type="submission" date="2016-10" db="EMBL/GenBank/DDBJ databases">
        <authorList>
            <person name="Varghese N."/>
            <person name="Submissions S."/>
        </authorList>
    </citation>
    <scope>NUCLEOTIDE SEQUENCE [LARGE SCALE GENOMIC DNA]</scope>
    <source>
        <strain evidence="4">DSM 23256</strain>
    </source>
</reference>
<organism evidence="3 4">
    <name type="scientific">Sporolituus thermophilus DSM 23256</name>
    <dbReference type="NCBI Taxonomy" id="1123285"/>
    <lineage>
        <taxon>Bacteria</taxon>
        <taxon>Bacillati</taxon>
        <taxon>Bacillota</taxon>
        <taxon>Negativicutes</taxon>
        <taxon>Selenomonadales</taxon>
        <taxon>Sporomusaceae</taxon>
        <taxon>Sporolituus</taxon>
    </lineage>
</organism>
<dbReference type="InterPro" id="IPR050275">
    <property type="entry name" value="PGM_Phosphatase"/>
</dbReference>
<dbReference type="AlphaFoldDB" id="A0A1G7HSX4"/>
<dbReference type="InterPro" id="IPR001345">
    <property type="entry name" value="PG/BPGM_mutase_AS"/>
</dbReference>
<keyword evidence="4" id="KW-1185">Reference proteome</keyword>
<dbReference type="RefSeq" id="WP_093687300.1">
    <property type="nucleotide sequence ID" value="NZ_FNBU01000001.1"/>
</dbReference>
<dbReference type="InterPro" id="IPR029033">
    <property type="entry name" value="His_PPase_superfam"/>
</dbReference>
<evidence type="ECO:0000313" key="3">
    <source>
        <dbReference type="EMBL" id="SDF03354.1"/>
    </source>
</evidence>
<feature type="binding site" evidence="2">
    <location>
        <position position="59"/>
    </location>
    <ligand>
        <name>substrate</name>
    </ligand>
</feature>
<feature type="active site" description="Proton donor/acceptor" evidence="1">
    <location>
        <position position="83"/>
    </location>
</feature>
<evidence type="ECO:0000256" key="1">
    <source>
        <dbReference type="PIRSR" id="PIRSR613078-1"/>
    </source>
</evidence>
<feature type="binding site" evidence="2">
    <location>
        <begin position="9"/>
        <end position="16"/>
    </location>
    <ligand>
        <name>substrate</name>
    </ligand>
</feature>
<dbReference type="PROSITE" id="PS00175">
    <property type="entry name" value="PG_MUTASE"/>
    <property type="match status" value="1"/>
</dbReference>
<dbReference type="CDD" id="cd07067">
    <property type="entry name" value="HP_PGM_like"/>
    <property type="match status" value="1"/>
</dbReference>
<dbReference type="SUPFAM" id="SSF53254">
    <property type="entry name" value="Phosphoglycerate mutase-like"/>
    <property type="match status" value="1"/>
</dbReference>
<dbReference type="Proteomes" id="UP000243333">
    <property type="component" value="Unassembled WGS sequence"/>
</dbReference>
<dbReference type="GO" id="GO:0016791">
    <property type="term" value="F:phosphatase activity"/>
    <property type="evidence" value="ECO:0007669"/>
    <property type="project" value="TreeGrafter"/>
</dbReference>
<gene>
    <name evidence="3" type="ORF">SAMN05660235_00238</name>
</gene>